<keyword evidence="2" id="KW-1185">Reference proteome</keyword>
<evidence type="ECO:0000313" key="2">
    <source>
        <dbReference type="Proteomes" id="UP000594014"/>
    </source>
</evidence>
<sequence length="804" mass="92787">MFEKKKLQTVIFICSTVSMCVYLLWRLIFTLPIHEGVIALIMGILLLSSEIVAALGSFELFWRKNREFEVELPVIPKSWFPHVDVFIATHNEPTDLLYNTANACTFMEYPDKSKVHIYLCDDGNRKEVAALAKELGVGYLPLADNKHAKSGNLNNALSQTSSPLVVTFDADMIPRSSFLMKSVPYFFLPRLKKTPDGRWTERERDEIDKRYRIGFIQTPQSFYNPDLFQYNLFAERNIPNEQDFFTKEVNVMRNSSNAPAYTGSNTVLARSALEEIGGFPTDTITEDFETGIKIQSLGYTTYATTEVLASGLTPTSIKTMISQRVRWARGVIQSIKNCKVPFNKGLSISARISYMVSYSYWWSFARRIIFTMSPILFALFDLRIAVCGFWDLLAFWAPSHLFYSLAMRSLSSDTRNQRWCQIIDTILAPYLVLPVILEDLGMKQMKFQVTRKGSEEREKEFTFHYAIPHLIMLGLSAAALIRFTSGKYGLALIYSSIIIFWLIYNVINLAYAVFFMLGRRIYRKSERFDATLPMQIFYEDRTIDAHTVNISEGGLAFSLNRPEYIPPDQTIRFHVYNNQYRAIFDGVVIYVKQAGNKWYYGVTIKSLDGENKRQYMQLIYDRMHSLPTKMNVWITAFDDLTNNMSIRMEKQRSDLRALPRIDLYKPIRFDDGSHCVLVDFNYRFAMAKDLSAWGSHEKGNKLKRTREKQSGGIREKRDKHGQESGDTSAKETRYTCTLGPDLQLVLAPVKNDMDSIREGVLMRVVNWQELIYSQEFKRILTGWSMERQNELQAKAAEAEEVQNL</sequence>
<reference evidence="1" key="1">
    <citation type="submission" date="2019-08" db="EMBL/GenBank/DDBJ databases">
        <title>Genome sequence of Clostridiales bacterium MT110.</title>
        <authorList>
            <person name="Cao J."/>
        </authorList>
    </citation>
    <scope>NUCLEOTIDE SEQUENCE</scope>
    <source>
        <strain evidence="1">MT110</strain>
    </source>
</reference>
<dbReference type="EMBL" id="CP042469">
    <property type="protein sequence ID" value="QOX64858.1"/>
    <property type="molecule type" value="Genomic_DNA"/>
</dbReference>
<protein>
    <submittedName>
        <fullName evidence="1">Glycosyltransferase</fullName>
    </submittedName>
</protein>
<gene>
    <name evidence="1" type="ORF">FRZ06_16640</name>
</gene>
<dbReference type="Proteomes" id="UP000594014">
    <property type="component" value="Chromosome"/>
</dbReference>
<organism evidence="1 2">
    <name type="scientific">Anoxybacterium hadale</name>
    <dbReference type="NCBI Taxonomy" id="3408580"/>
    <lineage>
        <taxon>Bacteria</taxon>
        <taxon>Bacillati</taxon>
        <taxon>Bacillota</taxon>
        <taxon>Clostridia</taxon>
        <taxon>Peptostreptococcales</taxon>
        <taxon>Anaerovoracaceae</taxon>
        <taxon>Anoxybacterium</taxon>
    </lineage>
</organism>
<evidence type="ECO:0000313" key="1">
    <source>
        <dbReference type="EMBL" id="QOX64858.1"/>
    </source>
</evidence>
<name>A0ACD1AF91_9FIRM</name>
<proteinExistence type="predicted"/>
<accession>A0ACD1AF91</accession>